<accession>A0A402DTP5</accession>
<dbReference type="EMBL" id="BIMR01000220">
    <property type="protein sequence ID" value="GCE77503.1"/>
    <property type="molecule type" value="Genomic_DNA"/>
</dbReference>
<dbReference type="AlphaFoldDB" id="A0A402DTP5"/>
<protein>
    <recommendedName>
        <fullName evidence="3">Amidoligase enzyme</fullName>
    </recommendedName>
</protein>
<gene>
    <name evidence="1" type="ORF">CBZ_25590</name>
</gene>
<evidence type="ECO:0000313" key="2">
    <source>
        <dbReference type="Proteomes" id="UP000289954"/>
    </source>
</evidence>
<keyword evidence="2" id="KW-1185">Reference proteome</keyword>
<name>A0A402DTP5_9CELL</name>
<sequence length="377" mass="39471">MPDLTLRTGFEIELLAPAGSDRQVLADALAARSGGRVLRSFHHDSEPSTVPGVGVFRHLSPAFDVVDADGLPVARLVDDITLVADLAAAAGAGAGASGPGVTGGPARPGHRGWYRVLSDDARLLRLVERHADPDAPLADVLAPVAALFGATVDVQGAGARVNDATGATVAVVLPLPAGRERPCEVVTPPLASGHRDALERLLAPARELGFTVPHEAAVHLHVDAGPFRRPDAFANLVRLFAHWRAELWSALGTNPACRRLAPLPDALVTLVEQPVDDADGSGWARLAAEARTTGLTKYADVNLVQVVAARPLRDTVEVRLLPGAIEADDVVRRAALVEGLLVRCLDPRPLPRPEPGDAADPRAATDALEALAGTVRR</sequence>
<dbReference type="Pfam" id="PF12224">
    <property type="entry name" value="Amidoligase_2"/>
    <property type="match status" value="1"/>
</dbReference>
<evidence type="ECO:0000313" key="1">
    <source>
        <dbReference type="EMBL" id="GCE77503.1"/>
    </source>
</evidence>
<proteinExistence type="predicted"/>
<comment type="caution">
    <text evidence="1">The sequence shown here is derived from an EMBL/GenBank/DDBJ whole genome shotgun (WGS) entry which is preliminary data.</text>
</comment>
<dbReference type="RefSeq" id="WP_130782113.1">
    <property type="nucleotide sequence ID" value="NZ_BIMR01000220.1"/>
</dbReference>
<dbReference type="OrthoDB" id="569444at2"/>
<dbReference type="InterPro" id="IPR022025">
    <property type="entry name" value="Amidoligase_2"/>
</dbReference>
<organism evidence="1 2">
    <name type="scientific">Cellulomonas biazotea</name>
    <dbReference type="NCBI Taxonomy" id="1709"/>
    <lineage>
        <taxon>Bacteria</taxon>
        <taxon>Bacillati</taxon>
        <taxon>Actinomycetota</taxon>
        <taxon>Actinomycetes</taxon>
        <taxon>Micrococcales</taxon>
        <taxon>Cellulomonadaceae</taxon>
        <taxon>Cellulomonas</taxon>
    </lineage>
</organism>
<dbReference type="Proteomes" id="UP000289954">
    <property type="component" value="Unassembled WGS sequence"/>
</dbReference>
<evidence type="ECO:0008006" key="3">
    <source>
        <dbReference type="Google" id="ProtNLM"/>
    </source>
</evidence>
<reference evidence="1 2" key="1">
    <citation type="submission" date="2019-01" db="EMBL/GenBank/DDBJ databases">
        <title>Draft genome sequence of Cellulomonas takizawaensis strain TKZ-21.</title>
        <authorList>
            <person name="Yamamura H."/>
            <person name="Hayashi T."/>
            <person name="Hamada M."/>
            <person name="Serisawa Y."/>
            <person name="Matsuyama K."/>
            <person name="Nakagawa Y."/>
            <person name="Otoguro M."/>
            <person name="Yanagida F."/>
            <person name="Hayakawa M."/>
        </authorList>
    </citation>
    <scope>NUCLEOTIDE SEQUENCE [LARGE SCALE GENOMIC DNA]</scope>
    <source>
        <strain evidence="1 2">NBRC12680</strain>
    </source>
</reference>